<evidence type="ECO:0000313" key="2">
    <source>
        <dbReference type="EMBL" id="GBM78599.1"/>
    </source>
</evidence>
<comment type="caution">
    <text evidence="2">The sequence shown here is derived from an EMBL/GenBank/DDBJ whole genome shotgun (WGS) entry which is preliminary data.</text>
</comment>
<accession>A0A4Y2IN29</accession>
<evidence type="ECO:0000313" key="3">
    <source>
        <dbReference type="Proteomes" id="UP000499080"/>
    </source>
</evidence>
<keyword evidence="3" id="KW-1185">Reference proteome</keyword>
<dbReference type="AlphaFoldDB" id="A0A4Y2IN29"/>
<organism evidence="2 3">
    <name type="scientific">Araneus ventricosus</name>
    <name type="common">Orbweaver spider</name>
    <name type="synonym">Epeira ventricosa</name>
    <dbReference type="NCBI Taxonomy" id="182803"/>
    <lineage>
        <taxon>Eukaryota</taxon>
        <taxon>Metazoa</taxon>
        <taxon>Ecdysozoa</taxon>
        <taxon>Arthropoda</taxon>
        <taxon>Chelicerata</taxon>
        <taxon>Arachnida</taxon>
        <taxon>Araneae</taxon>
        <taxon>Araneomorphae</taxon>
        <taxon>Entelegynae</taxon>
        <taxon>Araneoidea</taxon>
        <taxon>Araneidae</taxon>
        <taxon>Araneus</taxon>
    </lineage>
</organism>
<sequence length="85" mass="9516">MSGRVEASGFESEEKPADDISPFPNERESCCPTSQIGTESRYGDYLSWPTLPRKVLFHLPLTPLPNSSLKLVAHKSDWLGQLIQK</sequence>
<gene>
    <name evidence="2" type="ORF">AVEN_123353_1</name>
</gene>
<reference evidence="2 3" key="1">
    <citation type="journal article" date="2019" name="Sci. Rep.">
        <title>Orb-weaving spider Araneus ventricosus genome elucidates the spidroin gene catalogue.</title>
        <authorList>
            <person name="Kono N."/>
            <person name="Nakamura H."/>
            <person name="Ohtoshi R."/>
            <person name="Moran D.A.P."/>
            <person name="Shinohara A."/>
            <person name="Yoshida Y."/>
            <person name="Fujiwara M."/>
            <person name="Mori M."/>
            <person name="Tomita M."/>
            <person name="Arakawa K."/>
        </authorList>
    </citation>
    <scope>NUCLEOTIDE SEQUENCE [LARGE SCALE GENOMIC DNA]</scope>
</reference>
<name>A0A4Y2IN29_ARAVE</name>
<protein>
    <submittedName>
        <fullName evidence="2">Uncharacterized protein</fullName>
    </submittedName>
</protein>
<dbReference type="EMBL" id="BGPR01002764">
    <property type="protein sequence ID" value="GBM78599.1"/>
    <property type="molecule type" value="Genomic_DNA"/>
</dbReference>
<evidence type="ECO:0000256" key="1">
    <source>
        <dbReference type="SAM" id="MobiDB-lite"/>
    </source>
</evidence>
<proteinExistence type="predicted"/>
<feature type="region of interest" description="Disordered" evidence="1">
    <location>
        <begin position="1"/>
        <end position="34"/>
    </location>
</feature>
<dbReference type="Proteomes" id="UP000499080">
    <property type="component" value="Unassembled WGS sequence"/>
</dbReference>